<keyword evidence="3" id="KW-1185">Reference proteome</keyword>
<evidence type="ECO:0000313" key="3">
    <source>
        <dbReference type="Proteomes" id="UP000298602"/>
    </source>
</evidence>
<dbReference type="AlphaFoldDB" id="A0A4P8L1F4"/>
<dbReference type="KEGG" id="dax:FDQ92_05110"/>
<dbReference type="Proteomes" id="UP000298602">
    <property type="component" value="Chromosome"/>
</dbReference>
<proteinExistence type="predicted"/>
<protein>
    <submittedName>
        <fullName evidence="2">Zinc ribbon domain-containing protein</fullName>
    </submittedName>
</protein>
<feature type="domain" description="Zinc-ribbon 15" evidence="1">
    <location>
        <begin position="25"/>
        <end position="109"/>
    </location>
</feature>
<gene>
    <name evidence="2" type="ORF">FDQ92_05110</name>
</gene>
<dbReference type="Pfam" id="PF17032">
    <property type="entry name" value="Zn_ribbon_15"/>
    <property type="match status" value="1"/>
</dbReference>
<name>A0A4P8L1F4_9BACT</name>
<evidence type="ECO:0000259" key="1">
    <source>
        <dbReference type="Pfam" id="PF17032"/>
    </source>
</evidence>
<dbReference type="RefSeq" id="WP_137423578.1">
    <property type="nucleotide sequence ID" value="NZ_CP040098.1"/>
</dbReference>
<organism evidence="2 3">
    <name type="scientific">Desulfoglaeba alkanexedens ALDC</name>
    <dbReference type="NCBI Taxonomy" id="980445"/>
    <lineage>
        <taxon>Bacteria</taxon>
        <taxon>Pseudomonadati</taxon>
        <taxon>Thermodesulfobacteriota</taxon>
        <taxon>Syntrophobacteria</taxon>
        <taxon>Syntrophobacterales</taxon>
        <taxon>Syntrophobacteraceae</taxon>
        <taxon>Desulfoglaeba</taxon>
    </lineage>
</organism>
<dbReference type="EMBL" id="CP040098">
    <property type="protein sequence ID" value="QCQ21609.1"/>
    <property type="molecule type" value="Genomic_DNA"/>
</dbReference>
<reference evidence="2 3" key="1">
    <citation type="submission" date="2019-05" db="EMBL/GenBank/DDBJ databases">
        <title>The Complete Genome Sequence of the n-alkane-degrading Desulfoglaeba alkanexedens ALDC reveals multiple alkylsuccinate synthase gene clusters.</title>
        <authorList>
            <person name="Callaghan A.V."/>
            <person name="Davidova I.A."/>
            <person name="Duncan K.E."/>
            <person name="Morris B."/>
            <person name="McInerney M.J."/>
        </authorList>
    </citation>
    <scope>NUCLEOTIDE SEQUENCE [LARGE SCALE GENOMIC DNA]</scope>
    <source>
        <strain evidence="2 3">ALDC</strain>
    </source>
</reference>
<dbReference type="InterPro" id="IPR031493">
    <property type="entry name" value="Zinc_ribbon_15"/>
</dbReference>
<reference evidence="2 3" key="2">
    <citation type="submission" date="2019-05" db="EMBL/GenBank/DDBJ databases">
        <authorList>
            <person name="Suflita J.M."/>
            <person name="Marks C.R."/>
        </authorList>
    </citation>
    <scope>NUCLEOTIDE SEQUENCE [LARGE SCALE GENOMIC DNA]</scope>
    <source>
        <strain evidence="2 3">ALDC</strain>
    </source>
</reference>
<dbReference type="PANTHER" id="PTHR36718:SF1">
    <property type="entry name" value="DOUBLE ZINC RIBBON PROTEIN MJ0416"/>
    <property type="match status" value="1"/>
</dbReference>
<accession>A0A4P8L1F4</accession>
<sequence length="112" mass="12508">MSEAVFVFIGGIQPKTRVLDHTPRLCPACGLAQARLKRVDHVLSLFFIPLFSVKRGTPVLMCERCGYAWPPEWASPGMSHRVEKTDDFLRCSGCGAPLDAVFKYCPHCGRRV</sequence>
<evidence type="ECO:0000313" key="2">
    <source>
        <dbReference type="EMBL" id="QCQ21609.1"/>
    </source>
</evidence>
<dbReference type="OrthoDB" id="5515715at2"/>
<dbReference type="PANTHER" id="PTHR36718">
    <property type="entry name" value="OS05G0435400 PROTEIN"/>
    <property type="match status" value="1"/>
</dbReference>
<dbReference type="InterPro" id="IPR053281">
    <property type="entry name" value="Double_zinc_ribbon"/>
</dbReference>